<feature type="domain" description="2Fe-2S ferredoxin-type" evidence="11">
    <location>
        <begin position="263"/>
        <end position="349"/>
    </location>
</feature>
<dbReference type="Pfam" id="PF00111">
    <property type="entry name" value="Fer2"/>
    <property type="match status" value="1"/>
</dbReference>
<comment type="cofactor">
    <cofactor evidence="1">
        <name>FAD</name>
        <dbReference type="ChEBI" id="CHEBI:57692"/>
    </cofactor>
</comment>
<dbReference type="InterPro" id="IPR017938">
    <property type="entry name" value="Riboflavin_synthase-like_b-brl"/>
</dbReference>
<protein>
    <submittedName>
        <fullName evidence="13">Hybrid-cluster NAD(P)-dependent oxidoreductase</fullName>
    </submittedName>
</protein>
<dbReference type="InterPro" id="IPR017927">
    <property type="entry name" value="FAD-bd_FR_type"/>
</dbReference>
<organism evidence="13 14">
    <name type="scientific">Vibrio marinisediminis</name>
    <dbReference type="NCBI Taxonomy" id="2758441"/>
    <lineage>
        <taxon>Bacteria</taxon>
        <taxon>Pseudomonadati</taxon>
        <taxon>Pseudomonadota</taxon>
        <taxon>Gammaproteobacteria</taxon>
        <taxon>Vibrionales</taxon>
        <taxon>Vibrionaceae</taxon>
        <taxon>Vibrio</taxon>
    </lineage>
</organism>
<evidence type="ECO:0000256" key="10">
    <source>
        <dbReference type="ARBA" id="ARBA00061434"/>
    </source>
</evidence>
<evidence type="ECO:0000313" key="13">
    <source>
        <dbReference type="EMBL" id="MBA5761748.1"/>
    </source>
</evidence>
<evidence type="ECO:0000256" key="8">
    <source>
        <dbReference type="ARBA" id="ARBA00023004"/>
    </source>
</evidence>
<dbReference type="SUPFAM" id="SSF63380">
    <property type="entry name" value="Riboflavin synthase domain-like"/>
    <property type="match status" value="1"/>
</dbReference>
<evidence type="ECO:0000259" key="11">
    <source>
        <dbReference type="PROSITE" id="PS51085"/>
    </source>
</evidence>
<evidence type="ECO:0000256" key="7">
    <source>
        <dbReference type="ARBA" id="ARBA00023002"/>
    </source>
</evidence>
<dbReference type="CDD" id="cd00207">
    <property type="entry name" value="fer2"/>
    <property type="match status" value="1"/>
</dbReference>
<evidence type="ECO:0000256" key="3">
    <source>
        <dbReference type="ARBA" id="ARBA00022692"/>
    </source>
</evidence>
<evidence type="ECO:0000313" key="14">
    <source>
        <dbReference type="Proteomes" id="UP000571701"/>
    </source>
</evidence>
<evidence type="ECO:0000259" key="12">
    <source>
        <dbReference type="PROSITE" id="PS51384"/>
    </source>
</evidence>
<dbReference type="EMBL" id="JACFYF010000002">
    <property type="protein sequence ID" value="MBA5761748.1"/>
    <property type="molecule type" value="Genomic_DNA"/>
</dbReference>
<dbReference type="PANTHER" id="PTHR47354:SF6">
    <property type="entry name" value="NADH OXIDOREDUCTASE HCR"/>
    <property type="match status" value="1"/>
</dbReference>
<comment type="similarity">
    <text evidence="10">In the N-terminal section; belongs to the FAD-binding oxidoreductase type 6 family.</text>
</comment>
<dbReference type="RefSeq" id="WP_182107333.1">
    <property type="nucleotide sequence ID" value="NZ_JACFYF010000002.1"/>
</dbReference>
<dbReference type="PROSITE" id="PS51085">
    <property type="entry name" value="2FE2S_FER_2"/>
    <property type="match status" value="1"/>
</dbReference>
<comment type="caution">
    <text evidence="13">The sequence shown here is derived from an EMBL/GenBank/DDBJ whole genome shotgun (WGS) entry which is preliminary data.</text>
</comment>
<dbReference type="InterPro" id="IPR008333">
    <property type="entry name" value="Cbr1-like_FAD-bd_dom"/>
</dbReference>
<dbReference type="CDD" id="cd06215">
    <property type="entry name" value="FNR_iron_sulfur_binding_1"/>
    <property type="match status" value="1"/>
</dbReference>
<dbReference type="InterPro" id="IPR012675">
    <property type="entry name" value="Beta-grasp_dom_sf"/>
</dbReference>
<evidence type="ECO:0000256" key="1">
    <source>
        <dbReference type="ARBA" id="ARBA00001974"/>
    </source>
</evidence>
<dbReference type="InterPro" id="IPR001041">
    <property type="entry name" value="2Fe-2S_ferredoxin-type"/>
</dbReference>
<dbReference type="AlphaFoldDB" id="A0A7W2FPA2"/>
<dbReference type="Pfam" id="PF00175">
    <property type="entry name" value="NAD_binding_1"/>
    <property type="match status" value="1"/>
</dbReference>
<evidence type="ECO:0000256" key="4">
    <source>
        <dbReference type="ARBA" id="ARBA00022714"/>
    </source>
</evidence>
<name>A0A7W2FPA2_9VIBR</name>
<keyword evidence="4" id="KW-0001">2Fe-2S</keyword>
<keyword evidence="7" id="KW-0560">Oxidoreductase</keyword>
<sequence>MPFSLNPNQPIKLRCIEKWFETEDCVSILLSAEGEQAFQFKPGQFVTLGVKVEDKTEYRAYSISSLAGEAFLQLTIKRVVDGKVSNFIVDKLSVGDYVECLAPAGEFNCIDHPPVEIEQQKKVLLVSAGCGITPVYAMAKAWLNENAAVDIAFLHIAKSAQQTIYFDKLELLAKQHTQFNLKLLLKNAESSGYPQGRLSADWLKSLVPDVNQRTVYLCGPNQFMLDTADYLKQLDFDMNQFHQESFTPAEAPEPVEQSSSDNESVSIEVPSFGKTLQANKGALLADALEQGGVPLIVACRSGICGSCKCKVNVGQVETSSSSPLTEEEIAQGYVLACSSTLTGDLSVEL</sequence>
<dbReference type="InterPro" id="IPR039261">
    <property type="entry name" value="FNR_nucleotide-bd"/>
</dbReference>
<dbReference type="PROSITE" id="PS00197">
    <property type="entry name" value="2FE2S_FER_1"/>
    <property type="match status" value="1"/>
</dbReference>
<dbReference type="GO" id="GO:0051537">
    <property type="term" value="F:2 iron, 2 sulfur cluster binding"/>
    <property type="evidence" value="ECO:0007669"/>
    <property type="project" value="UniProtKB-KW"/>
</dbReference>
<keyword evidence="2" id="KW-0285">Flavoprotein</keyword>
<dbReference type="SUPFAM" id="SSF52343">
    <property type="entry name" value="Ferredoxin reductase-like, C-terminal NADP-linked domain"/>
    <property type="match status" value="1"/>
</dbReference>
<dbReference type="Gene3D" id="2.40.30.10">
    <property type="entry name" value="Translation factors"/>
    <property type="match status" value="1"/>
</dbReference>
<dbReference type="GO" id="GO:0016491">
    <property type="term" value="F:oxidoreductase activity"/>
    <property type="evidence" value="ECO:0007669"/>
    <property type="project" value="UniProtKB-KW"/>
</dbReference>
<dbReference type="InterPro" id="IPR050415">
    <property type="entry name" value="MRET"/>
</dbReference>
<evidence type="ECO:0000256" key="5">
    <source>
        <dbReference type="ARBA" id="ARBA00022723"/>
    </source>
</evidence>
<dbReference type="PRINTS" id="PR00406">
    <property type="entry name" value="CYTB5RDTASE"/>
</dbReference>
<dbReference type="Pfam" id="PF00970">
    <property type="entry name" value="FAD_binding_6"/>
    <property type="match status" value="1"/>
</dbReference>
<accession>A0A7W2FPA2</accession>
<dbReference type="Proteomes" id="UP000571701">
    <property type="component" value="Unassembled WGS sequence"/>
</dbReference>
<dbReference type="InterPro" id="IPR036010">
    <property type="entry name" value="2Fe-2S_ferredoxin-like_sf"/>
</dbReference>
<reference evidence="13 14" key="1">
    <citation type="submission" date="2020-07" db="EMBL/GenBank/DDBJ databases">
        <title>Vibrio marinisediminis sp. nov., isolated from marine sediment.</title>
        <authorList>
            <person name="Ji X."/>
        </authorList>
    </citation>
    <scope>NUCLEOTIDE SEQUENCE [LARGE SCALE GENOMIC DNA]</scope>
    <source>
        <strain evidence="13 14">404</strain>
    </source>
</reference>
<keyword evidence="8" id="KW-0408">Iron</keyword>
<evidence type="ECO:0000256" key="6">
    <source>
        <dbReference type="ARBA" id="ARBA00022827"/>
    </source>
</evidence>
<keyword evidence="6" id="KW-0274">FAD</keyword>
<keyword evidence="3" id="KW-0472">Membrane</keyword>
<dbReference type="PANTHER" id="PTHR47354">
    <property type="entry name" value="NADH OXIDOREDUCTASE HCR"/>
    <property type="match status" value="1"/>
</dbReference>
<keyword evidence="9" id="KW-0411">Iron-sulfur</keyword>
<keyword evidence="5" id="KW-0479">Metal-binding</keyword>
<dbReference type="GO" id="GO:0046872">
    <property type="term" value="F:metal ion binding"/>
    <property type="evidence" value="ECO:0007669"/>
    <property type="project" value="UniProtKB-KW"/>
</dbReference>
<gene>
    <name evidence="13" type="ORF">H2O73_05245</name>
</gene>
<dbReference type="Gene3D" id="3.10.20.30">
    <property type="match status" value="1"/>
</dbReference>
<dbReference type="PROSITE" id="PS51384">
    <property type="entry name" value="FAD_FR"/>
    <property type="match status" value="1"/>
</dbReference>
<keyword evidence="14" id="KW-1185">Reference proteome</keyword>
<dbReference type="InterPro" id="IPR006058">
    <property type="entry name" value="2Fe2S_fd_BS"/>
</dbReference>
<evidence type="ECO:0000256" key="2">
    <source>
        <dbReference type="ARBA" id="ARBA00022630"/>
    </source>
</evidence>
<dbReference type="SUPFAM" id="SSF54292">
    <property type="entry name" value="2Fe-2S ferredoxin-like"/>
    <property type="match status" value="1"/>
</dbReference>
<dbReference type="Gene3D" id="3.40.50.80">
    <property type="entry name" value="Nucleotide-binding domain of ferredoxin-NADP reductase (FNR) module"/>
    <property type="match status" value="1"/>
</dbReference>
<proteinExistence type="inferred from homology"/>
<evidence type="ECO:0000256" key="9">
    <source>
        <dbReference type="ARBA" id="ARBA00023014"/>
    </source>
</evidence>
<dbReference type="InterPro" id="IPR001433">
    <property type="entry name" value="OxRdtase_FAD/NAD-bd"/>
</dbReference>
<feature type="domain" description="FAD-binding FR-type" evidence="12">
    <location>
        <begin position="8"/>
        <end position="110"/>
    </location>
</feature>
<keyword evidence="3" id="KW-0812">Transmembrane</keyword>